<accession>A0A8S2HSJ4</accession>
<dbReference type="Proteomes" id="UP000677228">
    <property type="component" value="Unassembled WGS sequence"/>
</dbReference>
<gene>
    <name evidence="1" type="ORF">OVA965_LOCUS9181</name>
    <name evidence="2" type="ORF">TMI583_LOCUS9177</name>
</gene>
<protein>
    <submittedName>
        <fullName evidence="2">Uncharacterized protein</fullName>
    </submittedName>
</protein>
<dbReference type="EMBL" id="CAJOBA010003208">
    <property type="protein sequence ID" value="CAF3674183.1"/>
    <property type="molecule type" value="Genomic_DNA"/>
</dbReference>
<sequence>MYPGSKCRGSNCLGSISHGFTCCAVNKDCGPLAGCLADATVCGADITHKFPLNMNDGKCISMFLLLLRM</sequence>
<organism evidence="2 3">
    <name type="scientific">Didymodactylos carnosus</name>
    <dbReference type="NCBI Taxonomy" id="1234261"/>
    <lineage>
        <taxon>Eukaryota</taxon>
        <taxon>Metazoa</taxon>
        <taxon>Spiralia</taxon>
        <taxon>Gnathifera</taxon>
        <taxon>Rotifera</taxon>
        <taxon>Eurotatoria</taxon>
        <taxon>Bdelloidea</taxon>
        <taxon>Philodinida</taxon>
        <taxon>Philodinidae</taxon>
        <taxon>Didymodactylos</taxon>
    </lineage>
</organism>
<proteinExistence type="predicted"/>
<dbReference type="EMBL" id="CAJNOK010003207">
    <property type="protein sequence ID" value="CAF0892119.1"/>
    <property type="molecule type" value="Genomic_DNA"/>
</dbReference>
<dbReference type="AlphaFoldDB" id="A0A8S2HSJ4"/>
<comment type="caution">
    <text evidence="2">The sequence shown here is derived from an EMBL/GenBank/DDBJ whole genome shotgun (WGS) entry which is preliminary data.</text>
</comment>
<reference evidence="2" key="1">
    <citation type="submission" date="2021-02" db="EMBL/GenBank/DDBJ databases">
        <authorList>
            <person name="Nowell W R."/>
        </authorList>
    </citation>
    <scope>NUCLEOTIDE SEQUENCE</scope>
</reference>
<name>A0A8S2HSJ4_9BILA</name>
<evidence type="ECO:0000313" key="3">
    <source>
        <dbReference type="Proteomes" id="UP000682733"/>
    </source>
</evidence>
<dbReference type="Proteomes" id="UP000682733">
    <property type="component" value="Unassembled WGS sequence"/>
</dbReference>
<evidence type="ECO:0000313" key="1">
    <source>
        <dbReference type="EMBL" id="CAF0892119.1"/>
    </source>
</evidence>
<evidence type="ECO:0000313" key="2">
    <source>
        <dbReference type="EMBL" id="CAF3674183.1"/>
    </source>
</evidence>